<keyword evidence="5" id="KW-0418">Kinase</keyword>
<dbReference type="SMART" id="SM00387">
    <property type="entry name" value="HATPase_c"/>
    <property type="match status" value="1"/>
</dbReference>
<evidence type="ECO:0000256" key="7">
    <source>
        <dbReference type="ARBA" id="ARBA00023012"/>
    </source>
</evidence>
<dbReference type="CDD" id="cd00130">
    <property type="entry name" value="PAS"/>
    <property type="match status" value="1"/>
</dbReference>
<feature type="domain" description="PAS" evidence="9">
    <location>
        <begin position="21"/>
        <end position="73"/>
    </location>
</feature>
<evidence type="ECO:0000313" key="12">
    <source>
        <dbReference type="Proteomes" id="UP001501676"/>
    </source>
</evidence>
<evidence type="ECO:0000259" key="9">
    <source>
        <dbReference type="PROSITE" id="PS50112"/>
    </source>
</evidence>
<dbReference type="PANTHER" id="PTHR43065">
    <property type="entry name" value="SENSOR HISTIDINE KINASE"/>
    <property type="match status" value="1"/>
</dbReference>
<evidence type="ECO:0000256" key="4">
    <source>
        <dbReference type="ARBA" id="ARBA00022741"/>
    </source>
</evidence>
<organism evidence="11 12">
    <name type="scientific">Cryptosporangium minutisporangium</name>
    <dbReference type="NCBI Taxonomy" id="113569"/>
    <lineage>
        <taxon>Bacteria</taxon>
        <taxon>Bacillati</taxon>
        <taxon>Actinomycetota</taxon>
        <taxon>Actinomycetes</taxon>
        <taxon>Cryptosporangiales</taxon>
        <taxon>Cryptosporangiaceae</taxon>
        <taxon>Cryptosporangium</taxon>
    </lineage>
</organism>
<dbReference type="SMART" id="SM00086">
    <property type="entry name" value="PAC"/>
    <property type="match status" value="2"/>
</dbReference>
<keyword evidence="4" id="KW-0547">Nucleotide-binding</keyword>
<dbReference type="InterPro" id="IPR003594">
    <property type="entry name" value="HATPase_dom"/>
</dbReference>
<dbReference type="SUPFAM" id="SSF55785">
    <property type="entry name" value="PYP-like sensor domain (PAS domain)"/>
    <property type="match status" value="2"/>
</dbReference>
<dbReference type="InterPro" id="IPR013656">
    <property type="entry name" value="PAS_4"/>
</dbReference>
<dbReference type="Gene3D" id="3.30.565.10">
    <property type="entry name" value="Histidine kinase-like ATPase, C-terminal domain"/>
    <property type="match status" value="1"/>
</dbReference>
<evidence type="ECO:0000313" key="11">
    <source>
        <dbReference type="EMBL" id="GAA3390513.1"/>
    </source>
</evidence>
<dbReference type="Pfam" id="PF13426">
    <property type="entry name" value="PAS_9"/>
    <property type="match status" value="1"/>
</dbReference>
<feature type="domain" description="Histidine kinase" evidence="8">
    <location>
        <begin position="306"/>
        <end position="562"/>
    </location>
</feature>
<dbReference type="InterPro" id="IPR005467">
    <property type="entry name" value="His_kinase_dom"/>
</dbReference>
<dbReference type="InterPro" id="IPR035965">
    <property type="entry name" value="PAS-like_dom_sf"/>
</dbReference>
<comment type="caution">
    <text evidence="11">The sequence shown here is derived from an EMBL/GenBank/DDBJ whole genome shotgun (WGS) entry which is preliminary data.</text>
</comment>
<dbReference type="PRINTS" id="PR00344">
    <property type="entry name" value="BCTRLSENSOR"/>
</dbReference>
<dbReference type="RefSeq" id="WP_345730127.1">
    <property type="nucleotide sequence ID" value="NZ_BAAAYN010000029.1"/>
</dbReference>
<dbReference type="EC" id="2.7.13.3" evidence="2"/>
<dbReference type="PROSITE" id="PS50113">
    <property type="entry name" value="PAC"/>
    <property type="match status" value="2"/>
</dbReference>
<sequence>MGGNAGRVAAKPETGSVVAPSPAELARRLAHPSIRAPLAVALTNAEGYIEWVNPAFSRQTGYAAGEVIGRDRLDLFRGAVLRTGELDRIRQAMASGQLIEAEFQTLTRTGQPYWVSCVVAPSEEDGEARSFVFAEEDITQRRRSDDAARAAIQRAEALADTLSAERELLVSVLSTIPHVVFWKDAENRYLGCNEAFLRLRGIASEKALVGHTEAELPDGDDFVDTIRRLEKKVVSAGEPVVDHSIVVTDPDGRQRTMLLSILPRYGQHSGMDGVIGVCADVTQASELERQLAQATRLEAVGQLAAGLAHEINTPVQYVSDNVLFLADSVGDMLNLVQSVATAVGAADDGAAEADYEERCRTIRSLVGSVDLEFLKGEIPGALEQTLEGVGRVGEIVRAMKEFSHPGQGRSDTDLNRAVETTVQVSRNEWKYIAELDLDLDPAVGMVPCYEGELKQVILNLIVNAAHAVEAARPGEMGRIEVATRRAENEVLVSVGDNGTGMDEATRARIFDPFFTTKGVGKGTGQGLSMAHNCIVGKHGGAIEVTSEVGRGSTFTIRLPLVAPDAEPPGVDSDDIF</sequence>
<dbReference type="PROSITE" id="PS50109">
    <property type="entry name" value="HIS_KIN"/>
    <property type="match status" value="1"/>
</dbReference>
<dbReference type="Proteomes" id="UP001501676">
    <property type="component" value="Unassembled WGS sequence"/>
</dbReference>
<dbReference type="Gene3D" id="1.10.287.130">
    <property type="match status" value="1"/>
</dbReference>
<feature type="domain" description="PAC" evidence="10">
    <location>
        <begin position="99"/>
        <end position="150"/>
    </location>
</feature>
<evidence type="ECO:0000256" key="3">
    <source>
        <dbReference type="ARBA" id="ARBA00022679"/>
    </source>
</evidence>
<reference evidence="12" key="1">
    <citation type="journal article" date="2019" name="Int. J. Syst. Evol. Microbiol.">
        <title>The Global Catalogue of Microorganisms (GCM) 10K type strain sequencing project: providing services to taxonomists for standard genome sequencing and annotation.</title>
        <authorList>
            <consortium name="The Broad Institute Genomics Platform"/>
            <consortium name="The Broad Institute Genome Sequencing Center for Infectious Disease"/>
            <person name="Wu L."/>
            <person name="Ma J."/>
        </authorList>
    </citation>
    <scope>NUCLEOTIDE SEQUENCE [LARGE SCALE GENOMIC DNA]</scope>
    <source>
        <strain evidence="12">JCM 9458</strain>
    </source>
</reference>
<keyword evidence="12" id="KW-1185">Reference proteome</keyword>
<evidence type="ECO:0000256" key="5">
    <source>
        <dbReference type="ARBA" id="ARBA00022777"/>
    </source>
</evidence>
<proteinExistence type="predicted"/>
<dbReference type="NCBIfam" id="TIGR00229">
    <property type="entry name" value="sensory_box"/>
    <property type="match status" value="2"/>
</dbReference>
<name>A0ABP6T174_9ACTN</name>
<dbReference type="EMBL" id="BAAAYN010000029">
    <property type="protein sequence ID" value="GAA3390513.1"/>
    <property type="molecule type" value="Genomic_DNA"/>
</dbReference>
<feature type="domain" description="PAC" evidence="10">
    <location>
        <begin position="241"/>
        <end position="293"/>
    </location>
</feature>
<keyword evidence="7" id="KW-0902">Two-component regulatory system</keyword>
<dbReference type="PANTHER" id="PTHR43065:SF46">
    <property type="entry name" value="C4-DICARBOXYLATE TRANSPORT SENSOR PROTEIN DCTB"/>
    <property type="match status" value="1"/>
</dbReference>
<evidence type="ECO:0000256" key="6">
    <source>
        <dbReference type="ARBA" id="ARBA00022840"/>
    </source>
</evidence>
<protein>
    <recommendedName>
        <fullName evidence="2">histidine kinase</fullName>
        <ecNumber evidence="2">2.7.13.3</ecNumber>
    </recommendedName>
</protein>
<accession>A0ABP6T174</accession>
<dbReference type="SMART" id="SM00091">
    <property type="entry name" value="PAS"/>
    <property type="match status" value="2"/>
</dbReference>
<gene>
    <name evidence="11" type="ORF">GCM10020369_44750</name>
</gene>
<keyword evidence="3" id="KW-0808">Transferase</keyword>
<dbReference type="PROSITE" id="PS50112">
    <property type="entry name" value="PAS"/>
    <property type="match status" value="1"/>
</dbReference>
<dbReference type="SUPFAM" id="SSF55874">
    <property type="entry name" value="ATPase domain of HSP90 chaperone/DNA topoisomerase II/histidine kinase"/>
    <property type="match status" value="1"/>
</dbReference>
<dbReference type="Pfam" id="PF08448">
    <property type="entry name" value="PAS_4"/>
    <property type="match status" value="1"/>
</dbReference>
<dbReference type="InterPro" id="IPR036890">
    <property type="entry name" value="HATPase_C_sf"/>
</dbReference>
<evidence type="ECO:0000259" key="10">
    <source>
        <dbReference type="PROSITE" id="PS50113"/>
    </source>
</evidence>
<dbReference type="InterPro" id="IPR000700">
    <property type="entry name" value="PAS-assoc_C"/>
</dbReference>
<dbReference type="InterPro" id="IPR004358">
    <property type="entry name" value="Sig_transdc_His_kin-like_C"/>
</dbReference>
<evidence type="ECO:0000259" key="8">
    <source>
        <dbReference type="PROSITE" id="PS50109"/>
    </source>
</evidence>
<evidence type="ECO:0000256" key="1">
    <source>
        <dbReference type="ARBA" id="ARBA00000085"/>
    </source>
</evidence>
<comment type="catalytic activity">
    <reaction evidence="1">
        <text>ATP + protein L-histidine = ADP + protein N-phospho-L-histidine.</text>
        <dbReference type="EC" id="2.7.13.3"/>
    </reaction>
</comment>
<dbReference type="Gene3D" id="3.30.450.20">
    <property type="entry name" value="PAS domain"/>
    <property type="match status" value="2"/>
</dbReference>
<dbReference type="Pfam" id="PF02518">
    <property type="entry name" value="HATPase_c"/>
    <property type="match status" value="1"/>
</dbReference>
<dbReference type="InterPro" id="IPR000014">
    <property type="entry name" value="PAS"/>
</dbReference>
<dbReference type="InterPro" id="IPR001610">
    <property type="entry name" value="PAC"/>
</dbReference>
<keyword evidence="6" id="KW-0067">ATP-binding</keyword>
<evidence type="ECO:0000256" key="2">
    <source>
        <dbReference type="ARBA" id="ARBA00012438"/>
    </source>
</evidence>